<keyword evidence="7 8" id="KW-0238">DNA-binding</keyword>
<comment type="subcellular location">
    <subcellularLocation>
        <location evidence="8">Cytoplasm</location>
    </subcellularLocation>
</comment>
<evidence type="ECO:0000256" key="4">
    <source>
        <dbReference type="ARBA" id="ARBA00022741"/>
    </source>
</evidence>
<dbReference type="Gene3D" id="3.30.300.180">
    <property type="match status" value="1"/>
</dbReference>
<feature type="binding site" evidence="8">
    <location>
        <position position="171"/>
    </location>
    <ligand>
        <name>ATP</name>
        <dbReference type="ChEBI" id="CHEBI:30616"/>
    </ligand>
</feature>
<dbReference type="InterPro" id="IPR013159">
    <property type="entry name" value="DnaA_C"/>
</dbReference>
<dbReference type="HAMAP" id="MF_00377">
    <property type="entry name" value="DnaA_bact"/>
    <property type="match status" value="1"/>
</dbReference>
<dbReference type="SMART" id="SM00382">
    <property type="entry name" value="AAA"/>
    <property type="match status" value="1"/>
</dbReference>
<comment type="function">
    <text evidence="8 10">Plays an essential role in the initiation and regulation of chromosomal replication. ATP-DnaA binds to the origin of replication (oriC) to initiate formation of the DNA replication initiation complex once per cell cycle. Binds the DnaA box (a 9 base pair repeat at the origin) and separates the double-stranded (ds)DNA. Forms a right-handed helical filament on oriC DNA; dsDNA binds to the exterior of the filament while single-stranded (ss)DNA is stabiized in the filament's interior. The ATP-DnaA-oriC complex binds and stabilizes one strand of the AT-rich DNA unwinding element (DUE), permitting loading of DNA polymerase. After initiation quickly degrades to an ADP-DnaA complex that is not apt for DNA replication. Binds acidic phospholipids.</text>
</comment>
<dbReference type="InterPro" id="IPR010921">
    <property type="entry name" value="Trp_repressor/repl_initiator"/>
</dbReference>
<dbReference type="Pfam" id="PF00308">
    <property type="entry name" value="Bac_DnaA"/>
    <property type="match status" value="1"/>
</dbReference>
<evidence type="ECO:0000256" key="11">
    <source>
        <dbReference type="RuleBase" id="RU004227"/>
    </source>
</evidence>
<dbReference type="Gene3D" id="3.40.50.300">
    <property type="entry name" value="P-loop containing nucleotide triphosphate hydrolases"/>
    <property type="match status" value="1"/>
</dbReference>
<reference evidence="15 16" key="1">
    <citation type="journal article" date="2015" name="Nature">
        <title>rRNA introns, odd ribosomes, and small enigmatic genomes across a large radiation of phyla.</title>
        <authorList>
            <person name="Brown C.T."/>
            <person name="Hug L.A."/>
            <person name="Thomas B.C."/>
            <person name="Sharon I."/>
            <person name="Castelle C.J."/>
            <person name="Singh A."/>
            <person name="Wilkins M.J."/>
            <person name="Williams K.H."/>
            <person name="Banfield J.F."/>
        </authorList>
    </citation>
    <scope>NUCLEOTIDE SEQUENCE [LARGE SCALE GENOMIC DNA]</scope>
</reference>
<evidence type="ECO:0000256" key="10">
    <source>
        <dbReference type="RuleBase" id="RU000577"/>
    </source>
</evidence>
<evidence type="ECO:0000256" key="9">
    <source>
        <dbReference type="NCBIfam" id="TIGR00362"/>
    </source>
</evidence>
<keyword evidence="5 8" id="KW-0067">ATP-binding</keyword>
<protein>
    <recommendedName>
        <fullName evidence="8 9">Chromosomal replication initiator protein DnaA</fullName>
    </recommendedName>
</protein>
<dbReference type="InterPro" id="IPR027417">
    <property type="entry name" value="P-loop_NTPase"/>
</dbReference>
<feature type="region of interest" description="Domain IV, binds dsDNA" evidence="8">
    <location>
        <begin position="344"/>
        <end position="462"/>
    </location>
</feature>
<dbReference type="PRINTS" id="PR00051">
    <property type="entry name" value="DNAA"/>
</dbReference>
<dbReference type="PROSITE" id="PS01008">
    <property type="entry name" value="DNAA"/>
    <property type="match status" value="1"/>
</dbReference>
<dbReference type="InterPro" id="IPR038454">
    <property type="entry name" value="DnaA_N_sf"/>
</dbReference>
<dbReference type="GO" id="GO:0006275">
    <property type="term" value="P:regulation of DNA replication"/>
    <property type="evidence" value="ECO:0007669"/>
    <property type="project" value="UniProtKB-UniRule"/>
</dbReference>
<feature type="domain" description="Chromosomal replication initiator DnaA C-terminal" evidence="14">
    <location>
        <begin position="370"/>
        <end position="439"/>
    </location>
</feature>
<dbReference type="Pfam" id="PF08299">
    <property type="entry name" value="Bac_DnaA_C"/>
    <property type="match status" value="1"/>
</dbReference>
<dbReference type="AlphaFoldDB" id="A0A0G0HUZ4"/>
<evidence type="ECO:0000313" key="15">
    <source>
        <dbReference type="EMBL" id="KKQ07686.1"/>
    </source>
</evidence>
<comment type="caution">
    <text evidence="15">The sequence shown here is derived from an EMBL/GenBank/DDBJ whole genome shotgun (WGS) entry which is preliminary data.</text>
</comment>
<comment type="caution">
    <text evidence="8">Lacks conserved residue(s) required for the propagation of feature annotation.</text>
</comment>
<dbReference type="InterPro" id="IPR013317">
    <property type="entry name" value="DnaA_dom"/>
</dbReference>
<keyword evidence="3 8" id="KW-0235">DNA replication</keyword>
<dbReference type="GO" id="GO:0005524">
    <property type="term" value="F:ATP binding"/>
    <property type="evidence" value="ECO:0007669"/>
    <property type="project" value="UniProtKB-UniRule"/>
</dbReference>
<keyword evidence="2 8" id="KW-0963">Cytoplasm</keyword>
<evidence type="ECO:0000256" key="12">
    <source>
        <dbReference type="SAM" id="MobiDB-lite"/>
    </source>
</evidence>
<dbReference type="InterPro" id="IPR003593">
    <property type="entry name" value="AAA+_ATPase"/>
</dbReference>
<feature type="binding site" evidence="8">
    <location>
        <position position="173"/>
    </location>
    <ligand>
        <name>ATP</name>
        <dbReference type="ChEBI" id="CHEBI:30616"/>
    </ligand>
</feature>
<feature type="region of interest" description="Domain III, AAA+ region" evidence="8">
    <location>
        <begin position="127"/>
        <end position="343"/>
    </location>
</feature>
<dbReference type="InterPro" id="IPR024633">
    <property type="entry name" value="DnaA_N_dom"/>
</dbReference>
<dbReference type="CDD" id="cd06571">
    <property type="entry name" value="Bac_DnaA_C"/>
    <property type="match status" value="1"/>
</dbReference>
<dbReference type="GO" id="GO:0008289">
    <property type="term" value="F:lipid binding"/>
    <property type="evidence" value="ECO:0007669"/>
    <property type="project" value="UniProtKB-KW"/>
</dbReference>
<accession>A0A0G0HUZ4</accession>
<evidence type="ECO:0000313" key="16">
    <source>
        <dbReference type="Proteomes" id="UP000034492"/>
    </source>
</evidence>
<evidence type="ECO:0000256" key="6">
    <source>
        <dbReference type="ARBA" id="ARBA00023121"/>
    </source>
</evidence>
<dbReference type="Gene3D" id="1.10.8.60">
    <property type="match status" value="1"/>
</dbReference>
<dbReference type="Pfam" id="PF11638">
    <property type="entry name" value="DnaA_N"/>
    <property type="match status" value="1"/>
</dbReference>
<dbReference type="PANTHER" id="PTHR30050">
    <property type="entry name" value="CHROMOSOMAL REPLICATION INITIATOR PROTEIN DNAA"/>
    <property type="match status" value="1"/>
</dbReference>
<comment type="domain">
    <text evidence="8">Domain I is involved in oligomerization and binding regulators, domain II is flexibile and of varying length in different bacteria, domain III forms the AAA+ region, while domain IV binds dsDNA.</text>
</comment>
<keyword evidence="4 8" id="KW-0547">Nucleotide-binding</keyword>
<feature type="domain" description="AAA+ ATPase" evidence="13">
    <location>
        <begin position="160"/>
        <end position="404"/>
    </location>
</feature>
<comment type="subunit">
    <text evidence="8">Oligomerizes as a right-handed, spiral filament on DNA at oriC.</text>
</comment>
<sequence>MWITSPLKSYTLMDTQKNWNKILDIIKNQVSAVNFKGWFSKTEAAEISDTQITIKVPSAFFKDQLILKYNSIIRSSVNEALGKDLKLNFIIDSTISEKINSQKKGREEENEDSFFSLPQSQPQPVSNLNSKFTLENFVVGLTNNLAYAAAQAVIQNPGISYNPLFIYGPSGVGKTHLMQAIGNALLKKNPYLKIIIAPSEKFMNDFVQSIQTKKMGDFRSKYRNCGLFLIDDVQFISGKDSTQEEFFHTFNEIHSKNLQIVLTSDKPPNEIQKLEPRLLSRFQGGLMVDIQLPDFDTRMAILKAKLTERGESLPEDILNLIAENIVSNTRELEGKLIQILQMSRLKGETPTLDSLKNILGKPQNTNSKLDHRRVLSTVNNYFNLKLADLTGPRRQKELVLPRQLAMYILQKECGLPLERIGEILGGRDHTTIMHGVSKIDKAAQRDREIQRLLIELKHQLTN</sequence>
<dbReference type="InterPro" id="IPR020591">
    <property type="entry name" value="Chromosome_initiator_DnaA-like"/>
</dbReference>
<dbReference type="PANTHER" id="PTHR30050:SF2">
    <property type="entry name" value="CHROMOSOMAL REPLICATION INITIATOR PROTEIN DNAA"/>
    <property type="match status" value="1"/>
</dbReference>
<evidence type="ECO:0000259" key="14">
    <source>
        <dbReference type="SMART" id="SM00760"/>
    </source>
</evidence>
<dbReference type="Proteomes" id="UP000034492">
    <property type="component" value="Unassembled WGS sequence"/>
</dbReference>
<evidence type="ECO:0000256" key="7">
    <source>
        <dbReference type="ARBA" id="ARBA00023125"/>
    </source>
</evidence>
<dbReference type="PATRIC" id="fig|1618426.3.peg.1073"/>
<dbReference type="FunFam" id="3.40.50.300:FF:000668">
    <property type="entry name" value="Chromosomal replication initiator protein DnaA"/>
    <property type="match status" value="1"/>
</dbReference>
<gene>
    <name evidence="8" type="primary">dnaA</name>
    <name evidence="15" type="ORF">US19_C0040G0010</name>
</gene>
<feature type="binding site" evidence="8">
    <location>
        <position position="174"/>
    </location>
    <ligand>
        <name>ATP</name>
        <dbReference type="ChEBI" id="CHEBI:30616"/>
    </ligand>
</feature>
<feature type="binding site" evidence="8">
    <location>
        <position position="175"/>
    </location>
    <ligand>
        <name>ATP</name>
        <dbReference type="ChEBI" id="CHEBI:30616"/>
    </ligand>
</feature>
<feature type="region of interest" description="Domain I, interacts with DnaA modulators" evidence="8">
    <location>
        <begin position="1"/>
        <end position="109"/>
    </location>
</feature>
<dbReference type="InterPro" id="IPR001957">
    <property type="entry name" value="Chromosome_initiator_DnaA"/>
</dbReference>
<evidence type="ECO:0000256" key="3">
    <source>
        <dbReference type="ARBA" id="ARBA00022705"/>
    </source>
</evidence>
<dbReference type="NCBIfam" id="TIGR00362">
    <property type="entry name" value="DnaA"/>
    <property type="match status" value="1"/>
</dbReference>
<evidence type="ECO:0000256" key="8">
    <source>
        <dbReference type="HAMAP-Rule" id="MF_00377"/>
    </source>
</evidence>
<dbReference type="SMART" id="SM00760">
    <property type="entry name" value="Bac_DnaA_C"/>
    <property type="match status" value="1"/>
</dbReference>
<name>A0A0G0HUZ4_9BACT</name>
<dbReference type="GO" id="GO:0003688">
    <property type="term" value="F:DNA replication origin binding"/>
    <property type="evidence" value="ECO:0007669"/>
    <property type="project" value="UniProtKB-UniRule"/>
</dbReference>
<dbReference type="SUPFAM" id="SSF48295">
    <property type="entry name" value="TrpR-like"/>
    <property type="match status" value="1"/>
</dbReference>
<dbReference type="GO" id="GO:0005737">
    <property type="term" value="C:cytoplasm"/>
    <property type="evidence" value="ECO:0007669"/>
    <property type="project" value="UniProtKB-SubCell"/>
</dbReference>
<organism evidence="15 16">
    <name type="scientific">Candidatus Daviesbacteria bacterium GW2011_GWB1_36_5</name>
    <dbReference type="NCBI Taxonomy" id="1618426"/>
    <lineage>
        <taxon>Bacteria</taxon>
        <taxon>Candidatus Daviesiibacteriota</taxon>
    </lineage>
</organism>
<proteinExistence type="inferred from homology"/>
<dbReference type="Gene3D" id="1.10.1750.10">
    <property type="match status" value="1"/>
</dbReference>
<dbReference type="GO" id="GO:0005886">
    <property type="term" value="C:plasma membrane"/>
    <property type="evidence" value="ECO:0007669"/>
    <property type="project" value="TreeGrafter"/>
</dbReference>
<keyword evidence="6 8" id="KW-0446">Lipid-binding</keyword>
<dbReference type="GO" id="GO:0006270">
    <property type="term" value="P:DNA replication initiation"/>
    <property type="evidence" value="ECO:0007669"/>
    <property type="project" value="UniProtKB-UniRule"/>
</dbReference>
<evidence type="ECO:0000259" key="13">
    <source>
        <dbReference type="SMART" id="SM00382"/>
    </source>
</evidence>
<evidence type="ECO:0000256" key="2">
    <source>
        <dbReference type="ARBA" id="ARBA00022490"/>
    </source>
</evidence>
<dbReference type="SUPFAM" id="SSF52540">
    <property type="entry name" value="P-loop containing nucleoside triphosphate hydrolases"/>
    <property type="match status" value="1"/>
</dbReference>
<evidence type="ECO:0000256" key="5">
    <source>
        <dbReference type="ARBA" id="ARBA00022840"/>
    </source>
</evidence>
<evidence type="ECO:0000256" key="1">
    <source>
        <dbReference type="ARBA" id="ARBA00006583"/>
    </source>
</evidence>
<feature type="region of interest" description="Disordered" evidence="12">
    <location>
        <begin position="100"/>
        <end position="122"/>
    </location>
</feature>
<dbReference type="EMBL" id="LBSA01000040">
    <property type="protein sequence ID" value="KKQ07686.1"/>
    <property type="molecule type" value="Genomic_DNA"/>
</dbReference>
<comment type="similarity">
    <text evidence="1 8 11">Belongs to the DnaA family.</text>
</comment>
<dbReference type="CDD" id="cd00009">
    <property type="entry name" value="AAA"/>
    <property type="match status" value="1"/>
</dbReference>
<dbReference type="InterPro" id="IPR018312">
    <property type="entry name" value="Chromosome_initiator_DnaA_CS"/>
</dbReference>